<keyword evidence="1" id="KW-0482">Metalloprotease</keyword>
<dbReference type="InterPro" id="IPR050378">
    <property type="entry name" value="Metallo-dep_Hydrolases_sf"/>
</dbReference>
<comment type="subcellular location">
    <subcellularLocation>
        <location evidence="1">Cytoplasm</location>
    </subcellularLocation>
</comment>
<sequence>MNTKKTFFTLLKNAHVIAPEDLGVKDILVAGEKIAMIGEGLSLPAIYDCEVVDCEGNYVVPGFIDSHVHLIGGGGEGGYATRTPEIQLTDITTSGVTTVLGLLGTDGVTRHVASLLAKARGLEDEGITAYIYSGSYEIPTPTITGSVRNDIILIDKVIGTGEIAMCDHRSSQSPKEAYQQITAEARVGGMLSGKAGVVNMHLGDGEDGLKMLYEITKNGEIPKTQIIPTHVNRNKRLFKEAIEWAKQGGIMDVTSSVSPESGSSHSVKSSEAVKQALEAGVNIENITMSSDGNGSMPIFDEAGNNIGVGVASQISILNEFRDMMQKENIAITDAIKIITSNIAKFTKLYPRKGCLANNSDADILVLDKDLQLQHVWARGTHMVENGKPIVFGTFEKR</sequence>
<keyword evidence="4" id="KW-1185">Reference proteome</keyword>
<reference evidence="3 4" key="1">
    <citation type="submission" date="2012-01" db="EMBL/GenBank/DDBJ databases">
        <title>The Genome Sequence of Megamonas funiformis YIT 11815.</title>
        <authorList>
            <consortium name="The Broad Institute Genome Sequencing Platform"/>
            <person name="Earl A."/>
            <person name="Ward D."/>
            <person name="Feldgarden M."/>
            <person name="Gevers D."/>
            <person name="Morotomi M."/>
            <person name="Young S.K."/>
            <person name="Zeng Q."/>
            <person name="Gargeya S."/>
            <person name="Fitzgerald M."/>
            <person name="Haas B."/>
            <person name="Abouelleil A."/>
            <person name="Alvarado L."/>
            <person name="Arachchi H.M."/>
            <person name="Berlin A."/>
            <person name="Chapman S.B."/>
            <person name="Gearin G."/>
            <person name="Goldberg J."/>
            <person name="Griggs A."/>
            <person name="Gujja S."/>
            <person name="Hansen M."/>
            <person name="Heiman D."/>
            <person name="Howarth C."/>
            <person name="Larimer J."/>
            <person name="Lui A."/>
            <person name="MacDonald P.J.P."/>
            <person name="McCowen C."/>
            <person name="Montmayeur A."/>
            <person name="Murphy C."/>
            <person name="Neiman D."/>
            <person name="Pearson M."/>
            <person name="Priest M."/>
            <person name="Roberts A."/>
            <person name="Saif S."/>
            <person name="Shea T."/>
            <person name="Sisk P."/>
            <person name="Stolte C."/>
            <person name="Sykes S."/>
            <person name="Wortman J."/>
            <person name="Nusbaum C."/>
            <person name="Birren B."/>
        </authorList>
    </citation>
    <scope>NUCLEOTIDE SEQUENCE [LARGE SCALE GENOMIC DNA]</scope>
    <source>
        <strain evidence="3 4">YIT 11815</strain>
    </source>
</reference>
<keyword evidence="1" id="KW-0862">Zinc</keyword>
<dbReference type="EMBL" id="ADMB01000024">
    <property type="protein sequence ID" value="EHR38685.1"/>
    <property type="molecule type" value="Genomic_DNA"/>
</dbReference>
<comment type="cofactor">
    <cofactor evidence="1">
        <name>Zn(2+)</name>
        <dbReference type="ChEBI" id="CHEBI:29105"/>
    </cofactor>
    <text evidence="1">Binds 2 Zn(2+) ions per subunit.</text>
</comment>
<dbReference type="RefSeq" id="WP_008537702.1">
    <property type="nucleotide sequence ID" value="NZ_JH601090.1"/>
</dbReference>
<comment type="PTM">
    <text evidence="1">Carboxylation allows a single lysine to coordinate two zinc ions.</text>
</comment>
<organism evidence="3 4">
    <name type="scientific">Megamonas funiformis YIT 11815</name>
    <dbReference type="NCBI Taxonomy" id="742816"/>
    <lineage>
        <taxon>Bacteria</taxon>
        <taxon>Bacillati</taxon>
        <taxon>Bacillota</taxon>
        <taxon>Negativicutes</taxon>
        <taxon>Selenomonadales</taxon>
        <taxon>Selenomonadaceae</taxon>
        <taxon>Megamonas</taxon>
    </lineage>
</organism>
<dbReference type="SUPFAM" id="SSF51556">
    <property type="entry name" value="Metallo-dependent hydrolases"/>
    <property type="match status" value="1"/>
</dbReference>
<protein>
    <recommendedName>
        <fullName evidence="1">Isoaspartyl dipeptidase</fullName>
        <ecNumber evidence="1">3.4.19.-</ecNumber>
    </recommendedName>
</protein>
<accession>A0ABP2NN00</accession>
<name>A0ABP2NN00_9FIRM</name>
<gene>
    <name evidence="3" type="ORF">HMPREF9454_00490</name>
</gene>
<dbReference type="InterPro" id="IPR006680">
    <property type="entry name" value="Amidohydro-rel"/>
</dbReference>
<evidence type="ECO:0000313" key="4">
    <source>
        <dbReference type="Proteomes" id="UP000005963"/>
    </source>
</evidence>
<dbReference type="SUPFAM" id="SSF51338">
    <property type="entry name" value="Composite domain of metallo-dependent hydrolases"/>
    <property type="match status" value="1"/>
</dbReference>
<proteinExistence type="inferred from homology"/>
<keyword evidence="1" id="KW-0645">Protease</keyword>
<dbReference type="NCBIfam" id="TIGR01975">
    <property type="entry name" value="isoAsp_dipep"/>
    <property type="match status" value="1"/>
</dbReference>
<dbReference type="Gene3D" id="2.30.40.10">
    <property type="entry name" value="Urease, subunit C, domain 1"/>
    <property type="match status" value="1"/>
</dbReference>
<evidence type="ECO:0000259" key="2">
    <source>
        <dbReference type="Pfam" id="PF01979"/>
    </source>
</evidence>
<feature type="domain" description="Amidohydrolase-related" evidence="2">
    <location>
        <begin position="58"/>
        <end position="373"/>
    </location>
</feature>
<dbReference type="Gene3D" id="3.20.20.140">
    <property type="entry name" value="Metal-dependent hydrolases"/>
    <property type="match status" value="1"/>
</dbReference>
<dbReference type="PIRSF" id="PIRSF001238">
    <property type="entry name" value="IadA"/>
    <property type="match status" value="1"/>
</dbReference>
<keyword evidence="1" id="KW-0479">Metal-binding</keyword>
<comment type="caution">
    <text evidence="3">The sequence shown here is derived from an EMBL/GenBank/DDBJ whole genome shotgun (WGS) entry which is preliminary data.</text>
</comment>
<comment type="similarity">
    <text evidence="1">Belongs to the peptidase M38 family.</text>
</comment>
<dbReference type="Proteomes" id="UP000005963">
    <property type="component" value="Unassembled WGS sequence"/>
</dbReference>
<dbReference type="InterPro" id="IPR011059">
    <property type="entry name" value="Metal-dep_hydrolase_composite"/>
</dbReference>
<dbReference type="InterPro" id="IPR032466">
    <property type="entry name" value="Metal_Hydrolase"/>
</dbReference>
<dbReference type="EC" id="3.4.19.-" evidence="1"/>
<evidence type="ECO:0000256" key="1">
    <source>
        <dbReference type="PIRNR" id="PIRNR001238"/>
    </source>
</evidence>
<keyword evidence="1" id="KW-0378">Hydrolase</keyword>
<dbReference type="PANTHER" id="PTHR11647:SF1">
    <property type="entry name" value="COLLAPSIN RESPONSE MEDIATOR PROTEIN"/>
    <property type="match status" value="1"/>
</dbReference>
<evidence type="ECO:0000313" key="3">
    <source>
        <dbReference type="EMBL" id="EHR38685.1"/>
    </source>
</evidence>
<comment type="function">
    <text evidence="1">Catalyzes the hydrolytic cleavage of a subset of L-isoaspartyl (L-beta-aspartyl) dipeptides. Used to degrade proteins damaged by L-isoaspartyl residues formation.</text>
</comment>
<dbReference type="InterPro" id="IPR010229">
    <property type="entry name" value="Pept_M38_dipep"/>
</dbReference>
<dbReference type="GeneID" id="62778802"/>
<dbReference type="Pfam" id="PF01979">
    <property type="entry name" value="Amidohydro_1"/>
    <property type="match status" value="1"/>
</dbReference>
<dbReference type="PANTHER" id="PTHR11647">
    <property type="entry name" value="HYDRANTOINASE/DIHYDROPYRIMIDINASE FAMILY MEMBER"/>
    <property type="match status" value="1"/>
</dbReference>